<protein>
    <recommendedName>
        <fullName evidence="4">Protein PAIR1</fullName>
    </recommendedName>
</protein>
<accession>A0A7J6HCQ8</accession>
<dbReference type="PANTHER" id="PTHR37695:SF1">
    <property type="entry name" value="RECOMBINATION INITIATION DEFECTS 3-RELATED"/>
    <property type="match status" value="1"/>
</dbReference>
<sequence>MKLKINKASDLSSISTVSPQTRRSNTATHAHGPQTSQLRSQPSQQSFSRGLSSHSQLGVFSQSSLDDVLTIDQFSAHRFSSEERDVKRTVCLPPTSHTREESQVPVSRSSTSLPRKWTSSSLSDHKWQISEELEHRIGMMETSLNRFGMILDSVQSDVMQANKGTKEVLLETEGIRQKLMVQDNLLQLMNKGQEDIKASLEAGFKSTSDQVNKHAYQDKFQDIFSVLSTLPEKIEAFIQKSQNEFCNSLPKEMQATALPDRKDQVAPIPPPNKITTRSAARQEKLQQIMKFQDIRNNCTDFGSAASPKVSAQPIVAVPKTEAGGWKSVKSEKNTLTNTTANKMHKQIGASPLHKERQCRIIIESDEEIDRGFSCLFKENESGNCLIDEVEEETKRILRKARRRKRQCYFTIFLCIVGSSSELDSLQIRFY</sequence>
<dbReference type="GO" id="GO:0070192">
    <property type="term" value="P:chromosome organization involved in meiotic cell cycle"/>
    <property type="evidence" value="ECO:0007669"/>
    <property type="project" value="InterPro"/>
</dbReference>
<feature type="region of interest" description="Disordered" evidence="1">
    <location>
        <begin position="83"/>
        <end position="117"/>
    </location>
</feature>
<dbReference type="GO" id="GO:0042138">
    <property type="term" value="P:meiotic DNA double-strand break formation"/>
    <property type="evidence" value="ECO:0007669"/>
    <property type="project" value="TreeGrafter"/>
</dbReference>
<dbReference type="Proteomes" id="UP000583929">
    <property type="component" value="Unassembled WGS sequence"/>
</dbReference>
<dbReference type="EMBL" id="JAATIQ010000050">
    <property type="protein sequence ID" value="KAF4392865.1"/>
    <property type="molecule type" value="Genomic_DNA"/>
</dbReference>
<gene>
    <name evidence="2" type="ORF">G4B88_011860</name>
</gene>
<feature type="compositionally biased region" description="Polar residues" evidence="1">
    <location>
        <begin position="104"/>
        <end position="117"/>
    </location>
</feature>
<dbReference type="InterPro" id="IPR034546">
    <property type="entry name" value="PAIR1"/>
</dbReference>
<dbReference type="GO" id="GO:0009553">
    <property type="term" value="P:embryo sac development"/>
    <property type="evidence" value="ECO:0007669"/>
    <property type="project" value="TreeGrafter"/>
</dbReference>
<name>A0A7J6HCQ8_CANSA</name>
<dbReference type="AlphaFoldDB" id="A0A7J6HCQ8"/>
<evidence type="ECO:0000256" key="1">
    <source>
        <dbReference type="SAM" id="MobiDB-lite"/>
    </source>
</evidence>
<keyword evidence="3" id="KW-1185">Reference proteome</keyword>
<organism evidence="2 3">
    <name type="scientific">Cannabis sativa</name>
    <name type="common">Hemp</name>
    <name type="synonym">Marijuana</name>
    <dbReference type="NCBI Taxonomy" id="3483"/>
    <lineage>
        <taxon>Eukaryota</taxon>
        <taxon>Viridiplantae</taxon>
        <taxon>Streptophyta</taxon>
        <taxon>Embryophyta</taxon>
        <taxon>Tracheophyta</taxon>
        <taxon>Spermatophyta</taxon>
        <taxon>Magnoliopsida</taxon>
        <taxon>eudicotyledons</taxon>
        <taxon>Gunneridae</taxon>
        <taxon>Pentapetalae</taxon>
        <taxon>rosids</taxon>
        <taxon>fabids</taxon>
        <taxon>Rosales</taxon>
        <taxon>Cannabaceae</taxon>
        <taxon>Cannabis</taxon>
    </lineage>
</organism>
<evidence type="ECO:0008006" key="4">
    <source>
        <dbReference type="Google" id="ProtNLM"/>
    </source>
</evidence>
<dbReference type="GO" id="GO:0009556">
    <property type="term" value="P:microsporogenesis"/>
    <property type="evidence" value="ECO:0007669"/>
    <property type="project" value="TreeGrafter"/>
</dbReference>
<reference evidence="2 3" key="1">
    <citation type="journal article" date="2020" name="bioRxiv">
        <title>Sequence and annotation of 42 cannabis genomes reveals extensive copy number variation in cannabinoid synthesis and pathogen resistance genes.</title>
        <authorList>
            <person name="Mckernan K.J."/>
            <person name="Helbert Y."/>
            <person name="Kane L.T."/>
            <person name="Ebling H."/>
            <person name="Zhang L."/>
            <person name="Liu B."/>
            <person name="Eaton Z."/>
            <person name="Mclaughlin S."/>
            <person name="Kingan S."/>
            <person name="Baybayan P."/>
            <person name="Concepcion G."/>
            <person name="Jordan M."/>
            <person name="Riva A."/>
            <person name="Barbazuk W."/>
            <person name="Harkins T."/>
        </authorList>
    </citation>
    <scope>NUCLEOTIDE SEQUENCE [LARGE SCALE GENOMIC DNA]</scope>
    <source>
        <strain evidence="3">cv. Jamaican Lion 4</strain>
        <tissue evidence="2">Leaf</tissue>
    </source>
</reference>
<comment type="caution">
    <text evidence="2">The sequence shown here is derived from an EMBL/GenBank/DDBJ whole genome shotgun (WGS) entry which is preliminary data.</text>
</comment>
<evidence type="ECO:0000313" key="3">
    <source>
        <dbReference type="Proteomes" id="UP000583929"/>
    </source>
</evidence>
<feature type="region of interest" description="Disordered" evidence="1">
    <location>
        <begin position="1"/>
        <end position="52"/>
    </location>
</feature>
<feature type="compositionally biased region" description="Polar residues" evidence="1">
    <location>
        <begin position="9"/>
        <end position="52"/>
    </location>
</feature>
<dbReference type="GO" id="GO:0005634">
    <property type="term" value="C:nucleus"/>
    <property type="evidence" value="ECO:0007669"/>
    <property type="project" value="TreeGrafter"/>
</dbReference>
<proteinExistence type="predicted"/>
<evidence type="ECO:0000313" key="2">
    <source>
        <dbReference type="EMBL" id="KAF4392865.1"/>
    </source>
</evidence>
<dbReference type="PANTHER" id="PTHR37695">
    <property type="entry name" value="RECOMBINATION INITIATION DEFECTS 3-RELATED"/>
    <property type="match status" value="1"/>
</dbReference>